<dbReference type="EMBL" id="QYAD01000001">
    <property type="protein sequence ID" value="MBL3688561.1"/>
    <property type="molecule type" value="Genomic_DNA"/>
</dbReference>
<reference evidence="4 5" key="1">
    <citation type="submission" date="2018-09" db="EMBL/GenBank/DDBJ databases">
        <title>Comparative genomics of Leucobacter spp.</title>
        <authorList>
            <person name="Reis A.C."/>
            <person name="Kolvenbach B.A."/>
            <person name="Corvini P.F.X."/>
            <person name="Nunes O.C."/>
        </authorList>
    </citation>
    <scope>NUCLEOTIDE SEQUENCE [LARGE SCALE GENOMIC DNA]</scope>
    <source>
        <strain evidence="4 5">L-1</strain>
    </source>
</reference>
<comment type="similarity">
    <text evidence="1">Belongs to the short-chain dehydrogenases/reductases (SDR) family.</text>
</comment>
<dbReference type="Proteomes" id="UP001646141">
    <property type="component" value="Unassembled WGS sequence"/>
</dbReference>
<organism evidence="4 5">
    <name type="scientific">Leucobacter chromiireducens subsp. chromiireducens</name>
    <dbReference type="NCBI Taxonomy" id="660067"/>
    <lineage>
        <taxon>Bacteria</taxon>
        <taxon>Bacillati</taxon>
        <taxon>Actinomycetota</taxon>
        <taxon>Actinomycetes</taxon>
        <taxon>Micrococcales</taxon>
        <taxon>Microbacteriaceae</taxon>
        <taxon>Leucobacter</taxon>
    </lineage>
</organism>
<evidence type="ECO:0000259" key="3">
    <source>
        <dbReference type="SMART" id="SM00822"/>
    </source>
</evidence>
<evidence type="ECO:0000313" key="4">
    <source>
        <dbReference type="EMBL" id="MBL3688561.1"/>
    </source>
</evidence>
<evidence type="ECO:0000313" key="5">
    <source>
        <dbReference type="Proteomes" id="UP001646141"/>
    </source>
</evidence>
<dbReference type="Gene3D" id="3.40.50.720">
    <property type="entry name" value="NAD(P)-binding Rossmann-like Domain"/>
    <property type="match status" value="1"/>
</dbReference>
<feature type="domain" description="Ketoreductase" evidence="3">
    <location>
        <begin position="14"/>
        <end position="147"/>
    </location>
</feature>
<feature type="region of interest" description="Disordered" evidence="2">
    <location>
        <begin position="1"/>
        <end position="20"/>
    </location>
</feature>
<dbReference type="PANTHER" id="PTHR42760">
    <property type="entry name" value="SHORT-CHAIN DEHYDROGENASES/REDUCTASES FAMILY MEMBER"/>
    <property type="match status" value="1"/>
</dbReference>
<dbReference type="PANTHER" id="PTHR42760:SF123">
    <property type="entry name" value="OXIDOREDUCTASE"/>
    <property type="match status" value="1"/>
</dbReference>
<evidence type="ECO:0000256" key="1">
    <source>
        <dbReference type="ARBA" id="ARBA00006484"/>
    </source>
</evidence>
<dbReference type="SMART" id="SM00822">
    <property type="entry name" value="PKS_KR"/>
    <property type="match status" value="1"/>
</dbReference>
<proteinExistence type="inferred from homology"/>
<dbReference type="Pfam" id="PF13561">
    <property type="entry name" value="adh_short_C2"/>
    <property type="match status" value="1"/>
</dbReference>
<evidence type="ECO:0000256" key="2">
    <source>
        <dbReference type="SAM" id="MobiDB-lite"/>
    </source>
</evidence>
<dbReference type="PRINTS" id="PR00080">
    <property type="entry name" value="SDRFAMILY"/>
</dbReference>
<dbReference type="RefSeq" id="WP_202380597.1">
    <property type="nucleotide sequence ID" value="NZ_BAAAMA010000003.1"/>
</dbReference>
<dbReference type="InterPro" id="IPR002347">
    <property type="entry name" value="SDR_fam"/>
</dbReference>
<comment type="caution">
    <text evidence="4">The sequence shown here is derived from an EMBL/GenBank/DDBJ whole genome shotgun (WGS) entry which is preliminary data.</text>
</comment>
<keyword evidence="5" id="KW-1185">Reference proteome</keyword>
<sequence>MTPTLPAPRSTEPRSAVVTGSGKGIGRAIAERLTAEGWLVVGLERSPGSGTLEAGICADVVLGDSRERSAHEAAAARARELAPLGGWVNNAGITKTTPLHHLDEATVREVIDINGLGYLWGATAAVEAFTAQRSGGSIVNIGSVHGRSAFADHAAYEFTKGGIDALSRSIAVSYGPLGIRANTVAPGGVRTPHLEAQIARAADPEAEERGLAEGPPMRRIARAEEVAAVTAFLLGDEAPYLSGQSIAVDGAWTASFGRPQTDAALLEAYGLTP</sequence>
<gene>
    <name evidence="4" type="ORF">D3226_01120</name>
</gene>
<dbReference type="PRINTS" id="PR00081">
    <property type="entry name" value="GDHRDH"/>
</dbReference>
<dbReference type="SUPFAM" id="SSF51735">
    <property type="entry name" value="NAD(P)-binding Rossmann-fold domains"/>
    <property type="match status" value="1"/>
</dbReference>
<dbReference type="InterPro" id="IPR036291">
    <property type="entry name" value="NAD(P)-bd_dom_sf"/>
</dbReference>
<name>A0ABS1SK65_9MICO</name>
<dbReference type="CDD" id="cd05233">
    <property type="entry name" value="SDR_c"/>
    <property type="match status" value="1"/>
</dbReference>
<protein>
    <submittedName>
        <fullName evidence="4">SDR family oxidoreductase</fullName>
    </submittedName>
</protein>
<accession>A0ABS1SK65</accession>
<dbReference type="InterPro" id="IPR057326">
    <property type="entry name" value="KR_dom"/>
</dbReference>